<feature type="compositionally biased region" description="Polar residues" evidence="2">
    <location>
        <begin position="854"/>
        <end position="865"/>
    </location>
</feature>
<dbReference type="InterPro" id="IPR050944">
    <property type="entry name" value="FAM83"/>
</dbReference>
<feature type="compositionally biased region" description="Polar residues" evidence="2">
    <location>
        <begin position="591"/>
        <end position="605"/>
    </location>
</feature>
<dbReference type="SUPFAM" id="SSF56024">
    <property type="entry name" value="Phospholipase D/nuclease"/>
    <property type="match status" value="1"/>
</dbReference>
<comment type="similarity">
    <text evidence="1">Belongs to the FAM83 family.</text>
</comment>
<dbReference type="Pfam" id="PF07894">
    <property type="entry name" value="SACK1"/>
    <property type="match status" value="1"/>
</dbReference>
<dbReference type="AlphaFoldDB" id="A0A6G1PDG5"/>
<feature type="region of interest" description="Disordered" evidence="2">
    <location>
        <begin position="381"/>
        <end position="409"/>
    </location>
</feature>
<feature type="compositionally biased region" description="Basic and acidic residues" evidence="2">
    <location>
        <begin position="736"/>
        <end position="749"/>
    </location>
</feature>
<feature type="region of interest" description="Disordered" evidence="2">
    <location>
        <begin position="610"/>
        <end position="629"/>
    </location>
</feature>
<feature type="region of interest" description="Disordered" evidence="2">
    <location>
        <begin position="667"/>
        <end position="689"/>
    </location>
</feature>
<feature type="domain" description="Scaffolding anchor of CK1" evidence="3">
    <location>
        <begin position="19"/>
        <end position="279"/>
    </location>
</feature>
<dbReference type="Proteomes" id="UP000503349">
    <property type="component" value="Chromosome 3"/>
</dbReference>
<reference evidence="4 5" key="1">
    <citation type="submission" date="2019-02" db="EMBL/GenBank/DDBJ databases">
        <title>Opniocepnalus argus genome.</title>
        <authorList>
            <person name="Zhou C."/>
            <person name="Xiao S."/>
        </authorList>
    </citation>
    <scope>NUCLEOTIDE SEQUENCE [LARGE SCALE GENOMIC DNA]</scope>
    <source>
        <strain evidence="4">OARG1902GOOAL</strain>
        <tissue evidence="4">Muscle</tissue>
    </source>
</reference>
<dbReference type="GO" id="GO:0007165">
    <property type="term" value="P:signal transduction"/>
    <property type="evidence" value="ECO:0007669"/>
    <property type="project" value="TreeGrafter"/>
</dbReference>
<evidence type="ECO:0000313" key="5">
    <source>
        <dbReference type="Proteomes" id="UP000503349"/>
    </source>
</evidence>
<evidence type="ECO:0000313" key="4">
    <source>
        <dbReference type="EMBL" id="KAF3688058.1"/>
    </source>
</evidence>
<feature type="compositionally biased region" description="Basic and acidic residues" evidence="2">
    <location>
        <begin position="765"/>
        <end position="777"/>
    </location>
</feature>
<dbReference type="PANTHER" id="PTHR16181:SF29">
    <property type="entry name" value="PROTEIN FAM83A-RELATED"/>
    <property type="match status" value="1"/>
</dbReference>
<name>A0A6G1PDG5_CHAAH</name>
<reference evidence="5" key="2">
    <citation type="submission" date="2019-02" db="EMBL/GenBank/DDBJ databases">
        <title>Opniocepnalus argus Var Kimnra genome.</title>
        <authorList>
            <person name="Zhou C."/>
            <person name="Xiao S."/>
        </authorList>
    </citation>
    <scope>NUCLEOTIDE SEQUENCE [LARGE SCALE GENOMIC DNA]</scope>
</reference>
<dbReference type="GO" id="GO:0005737">
    <property type="term" value="C:cytoplasm"/>
    <property type="evidence" value="ECO:0007669"/>
    <property type="project" value="TreeGrafter"/>
</dbReference>
<dbReference type="EMBL" id="CM015714">
    <property type="protein sequence ID" value="KAF3688058.1"/>
    <property type="molecule type" value="Genomic_DNA"/>
</dbReference>
<keyword evidence="5" id="KW-1185">Reference proteome</keyword>
<feature type="region of interest" description="Disordered" evidence="2">
    <location>
        <begin position="543"/>
        <end position="605"/>
    </location>
</feature>
<evidence type="ECO:0000256" key="2">
    <source>
        <dbReference type="SAM" id="MobiDB-lite"/>
    </source>
</evidence>
<dbReference type="GO" id="GO:0019901">
    <property type="term" value="F:protein kinase binding"/>
    <property type="evidence" value="ECO:0007669"/>
    <property type="project" value="TreeGrafter"/>
</dbReference>
<dbReference type="GO" id="GO:0016020">
    <property type="term" value="C:membrane"/>
    <property type="evidence" value="ECO:0007669"/>
    <property type="project" value="TreeGrafter"/>
</dbReference>
<feature type="region of interest" description="Disordered" evidence="2">
    <location>
        <begin position="725"/>
        <end position="905"/>
    </location>
</feature>
<protein>
    <submittedName>
        <fullName evidence="4">Protein FAM83B</fullName>
    </submittedName>
</protein>
<evidence type="ECO:0000259" key="3">
    <source>
        <dbReference type="Pfam" id="PF07894"/>
    </source>
</evidence>
<sequence length="920" mass="104051">MESNLSCVSSLKEEDIPVYVQPHYKESYRLAIYALLCGGKEAYQEFLQVEQISHFLSEEEIFFILGNAELPVVEDESEARRSPDEISPSTYFPIDSDEEVPDLDLGWPEVSLENTDTSISLLFHPPRQNTPTIKEVVRKQIQEAKQIIAIAMDVFTDVDIFKDLINATLRGVSVYVLLDESQFRSFHIMSHRVGINIQDLKNMRVRTVQGPLYQCQSGMKFHGGLEQKFILVDCYTVLYGTYSYSWSFEKIHLSMVLVITGQLVCSYDEEFRRLYARSTVPAVLSRERASVQILRDNVRLQKASSSQLSLHQIHMRSRAMHGMRSAQDHRLYNAAILTRGQSMQDKLHQSHCLDNGNMVKGHSYGGELQKLHSMTRLRMGTKDIGPPVPPERTKSNLRNGADIHQSNRLQKQQLRHQTRYGAHQNMIPFNSETSLHRWKIDAYLNEDEMPVDASYEALSPMISPYSSHTGLNEYQLQVIHNRSREMKSRIEEMRQKRLSLQEYVNFRQSQESLRSMYSAERPKYMSPMRGQDTRQGAAELEQNASGWSLEMPTHKGTEPNKEGNKREQKSSDGHRSASHYDVKMASDRKTPQTQGKQEPLTRTTLAADSEMKLSEPSLKRSHLQSSSLSIQHPRAMECLTEFPEEQENANARANNLDSAAINNRYEKVGKDEKPVLKQTSQRQDKARGSYASIGKMANSLGSLAETEGTKSVSSDTENALRTYKTSAGSQQALEAKPGHTDKQQEEPALQRKNSTRTKVHSVLFSEEKKASKKEKSLQRKASIRSQSSSGSNQILRADPAQASVNGLPSGSVNSINSSSDTEKHKSAFSRFSSFRSSKRKTNPAAEQDQGLKSPLTSEDVTPSQTKTDRAYSPYEYLLNSNRSASLKRPDSGHADQQTEGGTDKLGRFMQRMGNLITKNK</sequence>
<feature type="compositionally biased region" description="Low complexity" evidence="2">
    <location>
        <begin position="809"/>
        <end position="819"/>
    </location>
</feature>
<dbReference type="PANTHER" id="PTHR16181">
    <property type="entry name" value="PROTEIN FAM83A-RELATED"/>
    <property type="match status" value="1"/>
</dbReference>
<organism evidence="4 5">
    <name type="scientific">Channa argus</name>
    <name type="common">Northern snakehead</name>
    <name type="synonym">Ophicephalus argus</name>
    <dbReference type="NCBI Taxonomy" id="215402"/>
    <lineage>
        <taxon>Eukaryota</taxon>
        <taxon>Metazoa</taxon>
        <taxon>Chordata</taxon>
        <taxon>Craniata</taxon>
        <taxon>Vertebrata</taxon>
        <taxon>Euteleostomi</taxon>
        <taxon>Actinopterygii</taxon>
        <taxon>Neopterygii</taxon>
        <taxon>Teleostei</taxon>
        <taxon>Neoteleostei</taxon>
        <taxon>Acanthomorphata</taxon>
        <taxon>Anabantaria</taxon>
        <taxon>Anabantiformes</taxon>
        <taxon>Channoidei</taxon>
        <taxon>Channidae</taxon>
        <taxon>Channa</taxon>
    </lineage>
</organism>
<dbReference type="InterPro" id="IPR012461">
    <property type="entry name" value="SACK1"/>
</dbReference>
<accession>A0A6G1PDG5</accession>
<proteinExistence type="inferred from homology"/>
<feature type="compositionally biased region" description="Basic and acidic residues" evidence="2">
    <location>
        <begin position="552"/>
        <end position="590"/>
    </location>
</feature>
<evidence type="ECO:0000256" key="1">
    <source>
        <dbReference type="ARBA" id="ARBA00006937"/>
    </source>
</evidence>
<dbReference type="Gene3D" id="3.30.870.10">
    <property type="entry name" value="Endonuclease Chain A"/>
    <property type="match status" value="1"/>
</dbReference>
<gene>
    <name evidence="4" type="ORF">EXN66_Car003730</name>
</gene>